<dbReference type="PROSITE" id="PS50089">
    <property type="entry name" value="ZF_RING_2"/>
    <property type="match status" value="1"/>
</dbReference>
<dbReference type="EMBL" id="JBDJPC010000006">
    <property type="protein sequence ID" value="KAL1497447.1"/>
    <property type="molecule type" value="Genomic_DNA"/>
</dbReference>
<protein>
    <recommendedName>
        <fullName evidence="10">Rab GTPase-binding effector protein 1</fullName>
    </recommendedName>
</protein>
<evidence type="ECO:0000256" key="4">
    <source>
        <dbReference type="PROSITE-ProRule" id="PRU00175"/>
    </source>
</evidence>
<feature type="coiled-coil region" evidence="5">
    <location>
        <begin position="187"/>
        <end position="221"/>
    </location>
</feature>
<dbReference type="PANTHER" id="PTHR31179">
    <property type="entry name" value="RAB GTPASE-BINDING EFFECTOR PROTEIN"/>
    <property type="match status" value="1"/>
</dbReference>
<evidence type="ECO:0000313" key="9">
    <source>
        <dbReference type="Proteomes" id="UP001566132"/>
    </source>
</evidence>
<reference evidence="8 9" key="1">
    <citation type="submission" date="2024-05" db="EMBL/GenBank/DDBJ databases">
        <title>Genetic variation in Jamaican populations of the coffee berry borer (Hypothenemus hampei).</title>
        <authorList>
            <person name="Errbii M."/>
            <person name="Myrie A."/>
        </authorList>
    </citation>
    <scope>NUCLEOTIDE SEQUENCE [LARGE SCALE GENOMIC DNA]</scope>
    <source>
        <strain evidence="8">JA-Hopewell-2020-01-JO</strain>
        <tissue evidence="8">Whole body</tissue>
    </source>
</reference>
<dbReference type="Proteomes" id="UP001566132">
    <property type="component" value="Unassembled WGS sequence"/>
</dbReference>
<dbReference type="SUPFAM" id="SSF57903">
    <property type="entry name" value="FYVE/PHD zinc finger"/>
    <property type="match status" value="1"/>
</dbReference>
<dbReference type="GO" id="GO:0008270">
    <property type="term" value="F:zinc ion binding"/>
    <property type="evidence" value="ECO:0007669"/>
    <property type="project" value="UniProtKB-KW"/>
</dbReference>
<gene>
    <name evidence="8" type="ORF">ABEB36_008420</name>
</gene>
<proteinExistence type="predicted"/>
<dbReference type="InterPro" id="IPR015390">
    <property type="entry name" value="Rabaptin_Rab5-bd_dom"/>
</dbReference>
<feature type="domain" description="FYVE-type" evidence="7">
    <location>
        <begin position="552"/>
        <end position="610"/>
    </location>
</feature>
<dbReference type="InterPro" id="IPR001841">
    <property type="entry name" value="Znf_RING"/>
</dbReference>
<keyword evidence="1" id="KW-0479">Metal-binding</keyword>
<feature type="coiled-coil region" evidence="5">
    <location>
        <begin position="263"/>
        <end position="382"/>
    </location>
</feature>
<dbReference type="FunFam" id="1.20.5.730:FF:000005">
    <property type="entry name" value="RABaptiN (Rab effector)"/>
    <property type="match status" value="1"/>
</dbReference>
<dbReference type="PANTHER" id="PTHR31179:SF7">
    <property type="entry name" value="FYVE-TYPE DOMAIN-CONTAINING PROTEIN"/>
    <property type="match status" value="1"/>
</dbReference>
<evidence type="ECO:0000259" key="7">
    <source>
        <dbReference type="PROSITE" id="PS50178"/>
    </source>
</evidence>
<dbReference type="InterPro" id="IPR000306">
    <property type="entry name" value="Znf_FYVE"/>
</dbReference>
<evidence type="ECO:0000256" key="2">
    <source>
        <dbReference type="ARBA" id="ARBA00022771"/>
    </source>
</evidence>
<evidence type="ECO:0000256" key="5">
    <source>
        <dbReference type="SAM" id="Coils"/>
    </source>
</evidence>
<keyword evidence="5" id="KW-0175">Coiled coil</keyword>
<evidence type="ECO:0000256" key="1">
    <source>
        <dbReference type="ARBA" id="ARBA00022723"/>
    </source>
</evidence>
<name>A0ABD1ELR8_HYPHA</name>
<dbReference type="Gene3D" id="1.20.5.730">
    <property type="entry name" value="Single helix bin"/>
    <property type="match status" value="1"/>
</dbReference>
<dbReference type="InterPro" id="IPR017455">
    <property type="entry name" value="Znf_FYVE-rel"/>
</dbReference>
<evidence type="ECO:0008006" key="10">
    <source>
        <dbReference type="Google" id="ProtNLM"/>
    </source>
</evidence>
<dbReference type="InterPro" id="IPR003914">
    <property type="entry name" value="Rabaptin"/>
</dbReference>
<dbReference type="AlphaFoldDB" id="A0ABD1ELR8"/>
<dbReference type="SUPFAM" id="SSF103652">
    <property type="entry name" value="G protein-binding domain"/>
    <property type="match status" value="1"/>
</dbReference>
<keyword evidence="9" id="KW-1185">Reference proteome</keyword>
<keyword evidence="3" id="KW-0862">Zinc</keyword>
<dbReference type="CDD" id="cd15739">
    <property type="entry name" value="FYVE_RABE_unchar"/>
    <property type="match status" value="1"/>
</dbReference>
<evidence type="ECO:0000256" key="3">
    <source>
        <dbReference type="ARBA" id="ARBA00022833"/>
    </source>
</evidence>
<dbReference type="Pfam" id="PF09311">
    <property type="entry name" value="Rab5-bind"/>
    <property type="match status" value="1"/>
</dbReference>
<feature type="coiled-coil region" evidence="5">
    <location>
        <begin position="443"/>
        <end position="515"/>
    </location>
</feature>
<dbReference type="Pfam" id="PF01363">
    <property type="entry name" value="FYVE"/>
    <property type="match status" value="1"/>
</dbReference>
<dbReference type="InterPro" id="IPR013083">
    <property type="entry name" value="Znf_RING/FYVE/PHD"/>
</dbReference>
<dbReference type="InterPro" id="IPR011011">
    <property type="entry name" value="Znf_FYVE_PHD"/>
</dbReference>
<accession>A0ABD1ELR8</accession>
<feature type="domain" description="RING-type" evidence="6">
    <location>
        <begin position="558"/>
        <end position="606"/>
    </location>
</feature>
<evidence type="ECO:0000259" key="6">
    <source>
        <dbReference type="PROSITE" id="PS50089"/>
    </source>
</evidence>
<sequence length="624" mass="72774">MDTTEDLDLLKKIEELESTNKRMMDEYNGQRAKMKDLFLQKEAELSRKTEENNSLIDEVKRLKNELDDVKSQLVVESIKEYDFEVEKRKADEEIASLQRLIHETVEESSSNRNLYDHDLKKLQSYIQQLQKKIEQLQHENNQLQAQSSEHTLAPSVVLNAFTKGIVKKFDAFGGSQDEKSGKLQEDVELLKSLVEPLNDQINALKEKLRATDEKLQKCQECGHSKNDIDNCVEQSTDNINLQNTSTNTSFDTPKVDNLTCDMCSNYEAQLVREQQTVSELKQKVQVAEKSSDRYKEELIKEIGFRKEMEEKWNEKREEHKKQVAELTQITQCTEQDLKEMKEYFNETSEEMRAELAKLQKDRDRVAIELKTLQRENENLVGKYTLHSQQLQSEIINLPNTIEELHELVLRNHQDLVIAKVGKETAQEELKTVKNEFSYHKQKYESFQTYVKSIEEKNEELREQLQKLEKEKKSMLVKNSNLQEKDDLITQLTDSMKKLEAQNTELKARVISLQEQQENSEAVQRDFVHLSQSLQIQLEKIREADQQVRWQHEDDVDECPKCRTALANPKSKFRCKHCIQIFCHACVSRVVPSGPNQRPSKVCDVCHTLLVKSSAPYFSKEPPMS</sequence>
<organism evidence="8 9">
    <name type="scientific">Hypothenemus hampei</name>
    <name type="common">Coffee berry borer</name>
    <dbReference type="NCBI Taxonomy" id="57062"/>
    <lineage>
        <taxon>Eukaryota</taxon>
        <taxon>Metazoa</taxon>
        <taxon>Ecdysozoa</taxon>
        <taxon>Arthropoda</taxon>
        <taxon>Hexapoda</taxon>
        <taxon>Insecta</taxon>
        <taxon>Pterygota</taxon>
        <taxon>Neoptera</taxon>
        <taxon>Endopterygota</taxon>
        <taxon>Coleoptera</taxon>
        <taxon>Polyphaga</taxon>
        <taxon>Cucujiformia</taxon>
        <taxon>Curculionidae</taxon>
        <taxon>Scolytinae</taxon>
        <taxon>Hypothenemus</taxon>
    </lineage>
</organism>
<dbReference type="SMART" id="SM00064">
    <property type="entry name" value="FYVE"/>
    <property type="match status" value="1"/>
</dbReference>
<dbReference type="Gene3D" id="3.30.40.10">
    <property type="entry name" value="Zinc/RING finger domain, C3HC4 (zinc finger)"/>
    <property type="match status" value="1"/>
</dbReference>
<evidence type="ECO:0000313" key="8">
    <source>
        <dbReference type="EMBL" id="KAL1497447.1"/>
    </source>
</evidence>
<feature type="coiled-coil region" evidence="5">
    <location>
        <begin position="13"/>
        <end position="153"/>
    </location>
</feature>
<keyword evidence="2 4" id="KW-0863">Zinc-finger</keyword>
<comment type="caution">
    <text evidence="8">The sequence shown here is derived from an EMBL/GenBank/DDBJ whole genome shotgun (WGS) entry which is preliminary data.</text>
</comment>
<dbReference type="PROSITE" id="PS50178">
    <property type="entry name" value="ZF_FYVE"/>
    <property type="match status" value="1"/>
</dbReference>